<dbReference type="AlphaFoldDB" id="B6HP47"/>
<dbReference type="Proteomes" id="UP000000724">
    <property type="component" value="Contig Pc00c22"/>
</dbReference>
<dbReference type="EMBL" id="AM920437">
    <property type="protein sequence ID" value="CAP97483.1"/>
    <property type="molecule type" value="Genomic_DNA"/>
</dbReference>
<accession>B6HP47</accession>
<dbReference type="HOGENOM" id="CLU_1855939_0_0_1"/>
<sequence length="138" mass="14947">MGRKGELFFGTDVESWKTAVCAVLVTANSTYLPKASEKCVGTNDQYGSERMAYFLGANEGWVSRKVRLLARGIHRRDEMGKVYVSSAVAGQSITSSGQLLYNHVLSGSYLGHARSGDFSLARGPIALLAADLVRITRT</sequence>
<gene>
    <name evidence="1" type="ORF">Pc22g01950</name>
    <name evidence="1" type="ORF">PCH_Pc22g01950</name>
</gene>
<reference evidence="1 2" key="1">
    <citation type="journal article" date="2008" name="Nat. Biotechnol.">
        <title>Genome sequencing and analysis of the filamentous fungus Penicillium chrysogenum.</title>
        <authorList>
            <person name="van den Berg M.A."/>
            <person name="Albang R."/>
            <person name="Albermann K."/>
            <person name="Badger J.H."/>
            <person name="Daran J.-M."/>
            <person name="Driessen A.J.M."/>
            <person name="Garcia-Estrada C."/>
            <person name="Fedorova N.D."/>
            <person name="Harris D.M."/>
            <person name="Heijne W.H.M."/>
            <person name="Joardar V.S."/>
            <person name="Kiel J.A.K.W."/>
            <person name="Kovalchuk A."/>
            <person name="Martin J.F."/>
            <person name="Nierman W.C."/>
            <person name="Nijland J.G."/>
            <person name="Pronk J.T."/>
            <person name="Roubos J.A."/>
            <person name="van der Klei I.J."/>
            <person name="van Peij N.N.M.E."/>
            <person name="Veenhuis M."/>
            <person name="von Doehren H."/>
            <person name="Wagner C."/>
            <person name="Wortman J.R."/>
            <person name="Bovenberg R.A.L."/>
        </authorList>
    </citation>
    <scope>NUCLEOTIDE SEQUENCE [LARGE SCALE GENOMIC DNA]</scope>
    <source>
        <strain evidence="2">ATCC 28089 / DSM 1075 / NRRL 1951 / Wisconsin 54-1255</strain>
    </source>
</reference>
<dbReference type="VEuPathDB" id="FungiDB:PCH_Pc22g01950"/>
<organism evidence="1 2">
    <name type="scientific">Penicillium rubens (strain ATCC 28089 / DSM 1075 / NRRL 1951 / Wisconsin 54-1255)</name>
    <name type="common">Penicillium chrysogenum</name>
    <dbReference type="NCBI Taxonomy" id="500485"/>
    <lineage>
        <taxon>Eukaryota</taxon>
        <taxon>Fungi</taxon>
        <taxon>Dikarya</taxon>
        <taxon>Ascomycota</taxon>
        <taxon>Pezizomycotina</taxon>
        <taxon>Eurotiomycetes</taxon>
        <taxon>Eurotiomycetidae</taxon>
        <taxon>Eurotiales</taxon>
        <taxon>Aspergillaceae</taxon>
        <taxon>Penicillium</taxon>
        <taxon>Penicillium chrysogenum species complex</taxon>
    </lineage>
</organism>
<proteinExistence type="predicted"/>
<keyword evidence="2" id="KW-1185">Reference proteome</keyword>
<evidence type="ECO:0000313" key="2">
    <source>
        <dbReference type="Proteomes" id="UP000000724"/>
    </source>
</evidence>
<protein>
    <submittedName>
        <fullName evidence="1">Uncharacterized protein</fullName>
    </submittedName>
</protein>
<name>B6HP47_PENRW</name>
<evidence type="ECO:0000313" key="1">
    <source>
        <dbReference type="EMBL" id="CAP97483.1"/>
    </source>
</evidence>